<keyword evidence="3" id="KW-1185">Reference proteome</keyword>
<keyword evidence="1" id="KW-0732">Signal</keyword>
<feature type="chain" id="PRO_5013107788" evidence="1">
    <location>
        <begin position="16"/>
        <end position="123"/>
    </location>
</feature>
<dbReference type="EMBL" id="KB008156">
    <property type="protein sequence ID" value="ELR11218.1"/>
    <property type="molecule type" value="Genomic_DNA"/>
</dbReference>
<evidence type="ECO:0000313" key="2">
    <source>
        <dbReference type="EMBL" id="ELR11218.1"/>
    </source>
</evidence>
<sequence length="123" mass="13630">MLLNLSIIVIDTAAGDQPYPYRTMCVSSLFLVSPVAKALRERKALVLGAATYFVFVVGQRDGERGEPDLHRRQYCLVMTLCSALPCTFPLKILLLSTGLFTATALMILLERRFASCPLIAQTY</sequence>
<name>L8GER7_ACACF</name>
<proteinExistence type="predicted"/>
<dbReference type="VEuPathDB" id="AmoebaDB:ACA1_389390"/>
<dbReference type="AlphaFoldDB" id="L8GER7"/>
<dbReference type="KEGG" id="acan:ACA1_389390"/>
<organism evidence="2 3">
    <name type="scientific">Acanthamoeba castellanii (strain ATCC 30010 / Neff)</name>
    <dbReference type="NCBI Taxonomy" id="1257118"/>
    <lineage>
        <taxon>Eukaryota</taxon>
        <taxon>Amoebozoa</taxon>
        <taxon>Discosea</taxon>
        <taxon>Longamoebia</taxon>
        <taxon>Centramoebida</taxon>
        <taxon>Acanthamoebidae</taxon>
        <taxon>Acanthamoeba</taxon>
    </lineage>
</organism>
<dbReference type="GeneID" id="14911616"/>
<dbReference type="OrthoDB" id="196103at2759"/>
<dbReference type="Proteomes" id="UP000011083">
    <property type="component" value="Unassembled WGS sequence"/>
</dbReference>
<accession>L8GER7</accession>
<gene>
    <name evidence="2" type="ORF">ACA1_389390</name>
</gene>
<feature type="signal peptide" evidence="1">
    <location>
        <begin position="1"/>
        <end position="15"/>
    </location>
</feature>
<evidence type="ECO:0000256" key="1">
    <source>
        <dbReference type="SAM" id="SignalP"/>
    </source>
</evidence>
<evidence type="ECO:0000313" key="3">
    <source>
        <dbReference type="Proteomes" id="UP000011083"/>
    </source>
</evidence>
<protein>
    <submittedName>
        <fullName evidence="2">Uncharacterized protein</fullName>
    </submittedName>
</protein>
<reference evidence="2 3" key="1">
    <citation type="journal article" date="2013" name="Genome Biol.">
        <title>Genome of Acanthamoeba castellanii highlights extensive lateral gene transfer and early evolution of tyrosine kinase signaling.</title>
        <authorList>
            <person name="Clarke M."/>
            <person name="Lohan A.J."/>
            <person name="Liu B."/>
            <person name="Lagkouvardos I."/>
            <person name="Roy S."/>
            <person name="Zafar N."/>
            <person name="Bertelli C."/>
            <person name="Schilde C."/>
            <person name="Kianianmomeni A."/>
            <person name="Burglin T.R."/>
            <person name="Frech C."/>
            <person name="Turcotte B."/>
            <person name="Kopec K.O."/>
            <person name="Synnott J.M."/>
            <person name="Choo C."/>
            <person name="Paponov I."/>
            <person name="Finkler A."/>
            <person name="Soon Heng Tan C."/>
            <person name="Hutchins A.P."/>
            <person name="Weinmeier T."/>
            <person name="Rattei T."/>
            <person name="Chu J.S."/>
            <person name="Gimenez G."/>
            <person name="Irimia M."/>
            <person name="Rigden D.J."/>
            <person name="Fitzpatrick D.A."/>
            <person name="Lorenzo-Morales J."/>
            <person name="Bateman A."/>
            <person name="Chiu C.H."/>
            <person name="Tang P."/>
            <person name="Hegemann P."/>
            <person name="Fromm H."/>
            <person name="Raoult D."/>
            <person name="Greub G."/>
            <person name="Miranda-Saavedra D."/>
            <person name="Chen N."/>
            <person name="Nash P."/>
            <person name="Ginger M.L."/>
            <person name="Horn M."/>
            <person name="Schaap P."/>
            <person name="Caler L."/>
            <person name="Loftus B."/>
        </authorList>
    </citation>
    <scope>NUCLEOTIDE SEQUENCE [LARGE SCALE GENOMIC DNA]</scope>
    <source>
        <strain evidence="2 3">Neff</strain>
    </source>
</reference>
<dbReference type="RefSeq" id="XP_004333231.1">
    <property type="nucleotide sequence ID" value="XM_004333183.1"/>
</dbReference>